<dbReference type="AlphaFoldDB" id="A0A7S4LLX0"/>
<dbReference type="PROSITE" id="PS50004">
    <property type="entry name" value="C2"/>
    <property type="match status" value="1"/>
</dbReference>
<dbReference type="SMART" id="SM00239">
    <property type="entry name" value="C2"/>
    <property type="match status" value="1"/>
</dbReference>
<evidence type="ECO:0000256" key="1">
    <source>
        <dbReference type="SAM" id="MobiDB-lite"/>
    </source>
</evidence>
<gene>
    <name evidence="3" type="ORF">EGYM00163_LOCUS49372</name>
</gene>
<evidence type="ECO:0000313" key="3">
    <source>
        <dbReference type="EMBL" id="CAE0838000.1"/>
    </source>
</evidence>
<name>A0A7S4LLX0_9EUGL</name>
<reference evidence="3" key="1">
    <citation type="submission" date="2021-01" db="EMBL/GenBank/DDBJ databases">
        <authorList>
            <person name="Corre E."/>
            <person name="Pelletier E."/>
            <person name="Niang G."/>
            <person name="Scheremetjew M."/>
            <person name="Finn R."/>
            <person name="Kale V."/>
            <person name="Holt S."/>
            <person name="Cochrane G."/>
            <person name="Meng A."/>
            <person name="Brown T."/>
            <person name="Cohen L."/>
        </authorList>
    </citation>
    <scope>NUCLEOTIDE SEQUENCE</scope>
    <source>
        <strain evidence="3">CCMP1594</strain>
    </source>
</reference>
<protein>
    <recommendedName>
        <fullName evidence="2">C2 domain-containing protein</fullName>
    </recommendedName>
</protein>
<proteinExistence type="predicted"/>
<dbReference type="CDD" id="cd00030">
    <property type="entry name" value="C2"/>
    <property type="match status" value="1"/>
</dbReference>
<evidence type="ECO:0000259" key="2">
    <source>
        <dbReference type="PROSITE" id="PS50004"/>
    </source>
</evidence>
<dbReference type="Gene3D" id="1.10.238.10">
    <property type="entry name" value="EF-hand"/>
    <property type="match status" value="1"/>
</dbReference>
<organism evidence="3">
    <name type="scientific">Eutreptiella gymnastica</name>
    <dbReference type="NCBI Taxonomy" id="73025"/>
    <lineage>
        <taxon>Eukaryota</taxon>
        <taxon>Discoba</taxon>
        <taxon>Euglenozoa</taxon>
        <taxon>Euglenida</taxon>
        <taxon>Spirocuta</taxon>
        <taxon>Euglenophyceae</taxon>
        <taxon>Eutreptiales</taxon>
        <taxon>Eutreptiaceae</taxon>
        <taxon>Eutreptiella</taxon>
    </lineage>
</organism>
<dbReference type="Pfam" id="PF00168">
    <property type="entry name" value="C2"/>
    <property type="match status" value="1"/>
</dbReference>
<dbReference type="SUPFAM" id="SSF49562">
    <property type="entry name" value="C2 domain (Calcium/lipid-binding domain, CaLB)"/>
    <property type="match status" value="1"/>
</dbReference>
<dbReference type="InterPro" id="IPR035892">
    <property type="entry name" value="C2_domain_sf"/>
</dbReference>
<sequence>MASPRNVVSQSYPGAGGPEGPSWKTAEEMWTGTHMEKIKEEGSFVLILNRLEYLPRTWLLNCPSPYVVINLLEGGVVLQTLKSQQCDKTVSPVYEEKFVLRLPPSVATFRLQFSVYDGFELPDPKPELLATTSVLWSDIATLKRSKLQRHCKIYGETAAFGYEFFGPKSITFNGNIFFSIKPVRGAKLPNHLRPPVDKETVLEFCARLTRQGLPGAALAEEANGDHAIDLGAAVMDPEALRGVFQKCDVEQKGYLTRAQMRRFYSRLDDYGLDTADHEIERALRHTMSSTAARKSDRITYDQFSIIMLYFMRSA</sequence>
<feature type="compositionally biased region" description="Polar residues" evidence="1">
    <location>
        <begin position="1"/>
        <end position="12"/>
    </location>
</feature>
<feature type="region of interest" description="Disordered" evidence="1">
    <location>
        <begin position="1"/>
        <end position="24"/>
    </location>
</feature>
<dbReference type="InterPro" id="IPR000008">
    <property type="entry name" value="C2_dom"/>
</dbReference>
<dbReference type="SUPFAM" id="SSF47473">
    <property type="entry name" value="EF-hand"/>
    <property type="match status" value="1"/>
</dbReference>
<dbReference type="EMBL" id="HBJA01143419">
    <property type="protein sequence ID" value="CAE0838000.1"/>
    <property type="molecule type" value="Transcribed_RNA"/>
</dbReference>
<feature type="domain" description="C2" evidence="2">
    <location>
        <begin position="25"/>
        <end position="154"/>
    </location>
</feature>
<dbReference type="InterPro" id="IPR011992">
    <property type="entry name" value="EF-hand-dom_pair"/>
</dbReference>
<accession>A0A7S4LLX0</accession>
<dbReference type="Gene3D" id="2.60.40.150">
    <property type="entry name" value="C2 domain"/>
    <property type="match status" value="1"/>
</dbReference>